<dbReference type="EMBL" id="MN739976">
    <property type="protein sequence ID" value="QHT80916.1"/>
    <property type="molecule type" value="Genomic_DNA"/>
</dbReference>
<protein>
    <submittedName>
        <fullName evidence="1">Uncharacterized protein</fullName>
    </submittedName>
</protein>
<sequence>MRILFNCIVSRNNELVEDMITNIQKFVKDPLIVFHVHPIKFPSFDKSVINRYKNVFVNSEQLNLDDHNANINLNTHRPFIHAFLSNFKYITNNCKEEFDYHIIFYEKMMFCRHGIEEYIKNYDGCFYYCRAVECIPNVAKYFQKGLLKNLSEGLTSNFEITKKMFDYYCSNEELYNYNGWAGEEVIVSSFLFNNCNTPGMPPVIVQPKCCATISDAVEIIEQTKYEIDALSIGKRKTSEIFIIHRVDSDLENPLRVFIRSL</sequence>
<organism evidence="1">
    <name type="scientific">viral metagenome</name>
    <dbReference type="NCBI Taxonomy" id="1070528"/>
    <lineage>
        <taxon>unclassified sequences</taxon>
        <taxon>metagenomes</taxon>
        <taxon>organismal metagenomes</taxon>
    </lineage>
</organism>
<reference evidence="1" key="1">
    <citation type="journal article" date="2020" name="Nature">
        <title>Giant virus diversity and host interactions through global metagenomics.</title>
        <authorList>
            <person name="Schulz F."/>
            <person name="Roux S."/>
            <person name="Paez-Espino D."/>
            <person name="Jungbluth S."/>
            <person name="Walsh D.A."/>
            <person name="Denef V.J."/>
            <person name="McMahon K.D."/>
            <person name="Konstantinidis K.T."/>
            <person name="Eloe-Fadrosh E.A."/>
            <person name="Kyrpides N.C."/>
            <person name="Woyke T."/>
        </authorList>
    </citation>
    <scope>NUCLEOTIDE SEQUENCE</scope>
    <source>
        <strain evidence="1">GVMAG-M-3300023184-135</strain>
    </source>
</reference>
<proteinExistence type="predicted"/>
<name>A0A6C0HLB4_9ZZZZ</name>
<dbReference type="AlphaFoldDB" id="A0A6C0HLB4"/>
<accession>A0A6C0HLB4</accession>
<evidence type="ECO:0000313" key="1">
    <source>
        <dbReference type="EMBL" id="QHT80916.1"/>
    </source>
</evidence>